<evidence type="ECO:0000256" key="1">
    <source>
        <dbReference type="SAM" id="MobiDB-lite"/>
    </source>
</evidence>
<feature type="region of interest" description="Disordered" evidence="1">
    <location>
        <begin position="2127"/>
        <end position="2148"/>
    </location>
</feature>
<evidence type="ECO:0000313" key="3">
    <source>
        <dbReference type="Proteomes" id="UP000887572"/>
    </source>
</evidence>
<feature type="region of interest" description="Disordered" evidence="1">
    <location>
        <begin position="101"/>
        <end position="128"/>
    </location>
</feature>
<reference evidence="4" key="1">
    <citation type="submission" date="2022-11" db="UniProtKB">
        <authorList>
            <consortium name="WormBaseParasite"/>
        </authorList>
    </citation>
    <scope>IDENTIFICATION</scope>
</reference>
<dbReference type="SUPFAM" id="SSF56672">
    <property type="entry name" value="DNA/RNA polymerases"/>
    <property type="match status" value="1"/>
</dbReference>
<feature type="compositionally biased region" description="Polar residues" evidence="1">
    <location>
        <begin position="398"/>
        <end position="434"/>
    </location>
</feature>
<accession>A0A914H8W0</accession>
<dbReference type="InterPro" id="IPR008042">
    <property type="entry name" value="Retrotrans_Pao"/>
</dbReference>
<feature type="compositionally biased region" description="Basic and acidic residues" evidence="1">
    <location>
        <begin position="101"/>
        <end position="115"/>
    </location>
</feature>
<keyword evidence="3" id="KW-1185">Reference proteome</keyword>
<feature type="region of interest" description="Disordered" evidence="1">
    <location>
        <begin position="3511"/>
        <end position="3530"/>
    </location>
</feature>
<dbReference type="Pfam" id="PF05585">
    <property type="entry name" value="DUF1758"/>
    <property type="match status" value="1"/>
</dbReference>
<feature type="compositionally biased region" description="Low complexity" evidence="1">
    <location>
        <begin position="2863"/>
        <end position="2877"/>
    </location>
</feature>
<evidence type="ECO:0000313" key="4">
    <source>
        <dbReference type="WBParaSite" id="Gr19_v10_g1484.t1"/>
    </source>
</evidence>
<dbReference type="InterPro" id="IPR008737">
    <property type="entry name" value="DUF1758"/>
</dbReference>
<dbReference type="Proteomes" id="UP000887572">
    <property type="component" value="Unplaced"/>
</dbReference>
<feature type="region of interest" description="Disordered" evidence="1">
    <location>
        <begin position="2674"/>
        <end position="2700"/>
    </location>
</feature>
<feature type="compositionally biased region" description="Low complexity" evidence="1">
    <location>
        <begin position="2683"/>
        <end position="2699"/>
    </location>
</feature>
<dbReference type="PROSITE" id="PS50994">
    <property type="entry name" value="INTEGRASE"/>
    <property type="match status" value="1"/>
</dbReference>
<dbReference type="GO" id="GO:0042575">
    <property type="term" value="C:DNA polymerase complex"/>
    <property type="evidence" value="ECO:0007669"/>
    <property type="project" value="UniProtKB-ARBA"/>
</dbReference>
<dbReference type="InterPro" id="IPR001584">
    <property type="entry name" value="Integrase_cat-core"/>
</dbReference>
<protein>
    <submittedName>
        <fullName evidence="4">Integrase catalytic domain-containing protein</fullName>
    </submittedName>
</protein>
<dbReference type="GO" id="GO:0003676">
    <property type="term" value="F:nucleic acid binding"/>
    <property type="evidence" value="ECO:0007669"/>
    <property type="project" value="InterPro"/>
</dbReference>
<proteinExistence type="predicted"/>
<dbReference type="InterPro" id="IPR012337">
    <property type="entry name" value="RNaseH-like_sf"/>
</dbReference>
<dbReference type="GO" id="GO:0015074">
    <property type="term" value="P:DNA integration"/>
    <property type="evidence" value="ECO:0007669"/>
    <property type="project" value="InterPro"/>
</dbReference>
<feature type="region of interest" description="Disordered" evidence="1">
    <location>
        <begin position="315"/>
        <end position="443"/>
    </location>
</feature>
<feature type="compositionally biased region" description="Polar residues" evidence="1">
    <location>
        <begin position="2060"/>
        <end position="2071"/>
    </location>
</feature>
<feature type="compositionally biased region" description="Basic and acidic residues" evidence="1">
    <location>
        <begin position="2089"/>
        <end position="2104"/>
    </location>
</feature>
<dbReference type="SUPFAM" id="SSF53098">
    <property type="entry name" value="Ribonuclease H-like"/>
    <property type="match status" value="1"/>
</dbReference>
<feature type="region of interest" description="Disordered" evidence="1">
    <location>
        <begin position="2278"/>
        <end position="2342"/>
    </location>
</feature>
<feature type="compositionally biased region" description="Low complexity" evidence="1">
    <location>
        <begin position="2811"/>
        <end position="2824"/>
    </location>
</feature>
<name>A0A914H8W0_GLORO</name>
<feature type="compositionally biased region" description="Polar residues" evidence="1">
    <location>
        <begin position="533"/>
        <end position="550"/>
    </location>
</feature>
<evidence type="ECO:0000259" key="2">
    <source>
        <dbReference type="PROSITE" id="PS50994"/>
    </source>
</evidence>
<feature type="compositionally biased region" description="Polar residues" evidence="1">
    <location>
        <begin position="321"/>
        <end position="333"/>
    </location>
</feature>
<feature type="region of interest" description="Disordered" evidence="1">
    <location>
        <begin position="2046"/>
        <end position="2110"/>
    </location>
</feature>
<feature type="region of interest" description="Disordered" evidence="1">
    <location>
        <begin position="2794"/>
        <end position="2824"/>
    </location>
</feature>
<dbReference type="Pfam" id="PF03564">
    <property type="entry name" value="DUF1759"/>
    <property type="match status" value="1"/>
</dbReference>
<dbReference type="InterPro" id="IPR005312">
    <property type="entry name" value="DUF1759"/>
</dbReference>
<dbReference type="Gene3D" id="4.10.60.10">
    <property type="entry name" value="Zinc finger, CCHC-type"/>
    <property type="match status" value="1"/>
</dbReference>
<feature type="region of interest" description="Disordered" evidence="1">
    <location>
        <begin position="2863"/>
        <end position="2922"/>
    </location>
</feature>
<dbReference type="Gene3D" id="3.30.420.10">
    <property type="entry name" value="Ribonuclease H-like superfamily/Ribonuclease H"/>
    <property type="match status" value="1"/>
</dbReference>
<sequence length="3568" mass="405959">MSAPIQQKLGAALKVLSRARPAVDLKLQPDKNLSNLENALLLEAQLEKAAAERDAGEAAFEAFDRKEKINDKVDDAAVKLRDLRDLAGTLTVQAKLYRSRANKDERDAQAVHDKAVQQNTAAPRSNAPPFAAPLYQFQPIQLEKFGGHKRRWPEFYESYKSAIGSQPISKAEKFNFLRNMLTGEARDLVAGFRLEDSNYDVALQLLKDTYGAPEEHIRALHFELANLKACRTLRDTKEFLLQLERLTRELNNAGEDIEGPPTFLMLEKKLTPGFLRTILTKKAEDPAHWNTNKFRDTLSISVRKETQIQEVMGEYGHPSQFGKTTQPSTQAHQQRARLQPAPAFRSRYRSPPPRERTFISSAVDEANKRFGTKPTQRKPQQTGQQAGLQPYPQRHWPTATTQRKPQHTGQRADQQPPQHQNGQSARPFQSANPQGSGGFKRSEPPSPCIFCGSGHWNEECRKFSTLQQRTAVIREKRLCFKCLKSTHRSFDCPKPKRCFRCGQPHPAALCPNGNSGSMQIAAATIGPNEDENGSPSTAGIGTESEPQQSTVVRDNEKKALLMTTTSTVFNPAQPQLSMAAAIFLDPGSHRSFISNRAAQQLDLPVVHREECHLTSFGERKPKKYISDRVKIGILGTAGEKLIFNLNALGFMVSEMPIIELSGLDTSQLQQRKLALPHETTQPDILLGINIWHELNVQPIERLPSGFTLCQSKIGKILSGSGRIALGGPSVNVTFVLPVQNEAAEEPDQAAKTEPISDDNEIFTTEDDLKRDDQLNRFFGLHIIGMDDTSTKVDQDAVMIDFKKTLSFVENRYQVALPWTERVNNLPTNYLQAKMRLISLVQKLRTLNLVAEYQTILTDQLQKSVIERVDMSSPNIGPVHYLPHRAVIRTDKATTKIRIVMDASAKPKNNPTAPSLNDCLHTGPLLLKDLTGVLIRFRRMKRVLMADIEKAFLQLGVRQQDRDATRFLWLANPATDKLDPLRREDVLVYRFCRVSFGLTVSPFLLNATIREHLAIYDSDLARRIDENLYVDNILIEVKNEEELPALVCEAKAIFATAGMVLREFFGSDLEEVKKLPPADLANELEETKVLGISWRPKHNRLLFKMPTFDGKITKRTILAHIAKVFDPLGLMAPALLPAKVFLQSVQNFNPKWDDELPEHFNDAWRKIVALWTIRDEPFVIEFPRFITSTECDQFHCFCDASRYGMGIAVYQKAKTDNGNEECNLIYGKSLVKPLKLGDHDSTIPKLELQALTLGVKAVKFIQGQLHFKDDQVLLWTDSQCSIERLKENRKQDRFVSNRLKKIREANFQVRHVRTDSNPADLASRGTDPQLLVSSLLWRFGPIWLAKSGQWPEPNATYNPGEEIKEVVEPPIIDLSMAIHEAQAKVLRPSIQVKRFSNWNRLKATAAYALRFIMTLILATKFEARNYPLYRLSRDDAVKNLRKKPTTGPLTPNELERAEEWLLKEMQLAYLPTRTLIRDLRLFHGNGVWRCGGRIGQADQLDYEIKFPVYLPPESWLTKLIVRHYDNALHHCGPKTLLSKIREKYWIPRGRKTVKHILYSPDYGCLECRRDRLRPYAYPRAPHLPKERVNEARPFSQTGVDYFGPLKVRRGTDTVKIYVALFTCLVIRAIHLEVAEDYSAEAFLRAFRRFVARRGTPTLIRSDQGTNFVAGAKVIKEKWTDTLLPARVQQQLAHQGVNWFFNTAKAPWKGGSWERLVGITKNALRRSVGRNLLTMDEFSTLISEIEAIVNQRPLTFESDEEPGSILRPVHFLIPYGQAETNFPLIEEDHNDPDYNPSNRDKLHAMLRHADSRLDKFWHVWKSDYLLSLRERDRGTAEIDQQHPTEGDVVIVQDDHQPRSLWTLARVLQVQKGGDGAARTALININGKEKSRSINQLFNLEIGTSFPVEQVNSIMDRDPDSISLAGSDEERDMDQSGPSKSGYKIPRKTDIVFKKQRHFLGRNLGLNEVQQKPSDHDPAMGLLYAPRPKGKKLFFKNGSLKRLLELTTVFSRGKGVQIAKELLDQHGKIPMKDWAAKEQQLTAELLEQEEKRQEKSKERKQQIPEQSETEQQMLQRLFGDSPEQIPEQTTDNEAKDRESRLQQNEKRIKWHHHRKAAVDELRRQIKLKKRLQPPAAIDEDIDDPRTEDEPHLQQLIKDGSKEAQRALEAAKQLTLRQQSQQLLHHKPQRPASDLPKSGEKLIDFCRRLYGDHLESAWKRQRAFREIQEILATGNFKLYHVNGQQASIKCFLANRHGLGGLFIINKIESFNHPDEFEFRTAPAASKGAIERPESPEILIITSPEQNAPRPTTRFAGRTPPPGQSSQTDQSAPGPTTRFAGHTPPPFQEWLKERNQEQRRPPIQNKPLRIEEYQLAAHKEETFVPVDIFLECGPDHTACAKSAIYSEIAGQRKVVEGYEACTAISLFHAMILHWLHRYQPNPYEAWQLHEDYAVLDGSIQREAAEHFWRHQVVNQKRPLFKPATLIATIGHWRQSCDHFAELFQTPSMAPIRFQPINRTQTANPFQNWLEEINTHASDKASQMKAKLHFPQSRYLNNAETIVIGETIAEAFSHGMPQAFWFSHTVTDPLRVFFGPKIRRLVFAYDADIKNIVKYLAPIIHPLSKTDVEMNIILGKEDNLDWLENKKHVLSLAQLFKIGFFVFNGKPGEISAISERIQGQQVEDMEVDPTPSTSTAPSSSRSSKSGSRDIINTAMLIGLFCLLAIQPTGGQAIRQKRFGGVGIWPGNDFLNFLWSRERRTPALTTAGERYVEKVRAFYATSNPPITFADLTTQPSWTTTQAPITDPPTTQTVQKSQPTGTTTRPTTTTRKKWIQTTQTIPTTTRQKWIQTTQTIPTSTRRKWIQTTQTIPTTTRSPSWTTTRPMPSPTYHRARPTVQPAATPTKSYYALPLKREQPAESANPTPSDRRIINANGDNIFWCTDRGSSIWELKGTDSSPFCRPPPSLNAEWHPLQVDLYVRITKPEEIASAWHCAIKRTTETYYTNLFGDHFVDIEKEFPAVNERTCALMARQQVCSAAKTEMLHQGDQVWTTSDTTEVEFPGAFAGLFKGRQSSSATNCFAQPAALYVKRHNLELVSPIHQVRNCIYSSGFCQLPDNTSLIWTPNCPNQHCDRCDYEMAEGIDGDFTPSYGETAATWLSKDRQKALTFAANAPELLACDGAHIVLSEQNFGIPKKLYDYILSTQHAKKKRHVQPEQLAAQLSASQIATNMALAQLYMRECQRNIRAANPTLQARKLLRRQNLQARWIGESTIEVFQCVDIKLTDISYRPTKTCMRYIPITVHLPESTMDAFLDPELRVISLGATAVSCTHFRFHYLQLHASPSTWLQIDTHTGVARRLESNVVHDLYETVLNHSNNDMDLHPLIFHRWQLDNETDSTRFPHISEFAKLENFKDKLDQHSSARAEALGALTGGLEGWTKQWLKGILNSVVEWWIRMACAYSTFLLLRDIVIPCILTYLFDPIRITVLSLLGVRRPRQPPIENEMTRLPRFHMEEDILLHNPRRAPNPTTRREEGAKQPVHLDVSAKTAHFRQRTQSNTEWTGDTPFGRTRRLALDD</sequence>
<dbReference type="PANTHER" id="PTHR47331">
    <property type="entry name" value="PHD-TYPE DOMAIN-CONTAINING PROTEIN"/>
    <property type="match status" value="1"/>
</dbReference>
<dbReference type="InterPro" id="IPR036397">
    <property type="entry name" value="RNaseH_sf"/>
</dbReference>
<dbReference type="InterPro" id="IPR001878">
    <property type="entry name" value="Znf_CCHC"/>
</dbReference>
<feature type="compositionally biased region" description="Polar residues" evidence="1">
    <location>
        <begin position="373"/>
        <end position="387"/>
    </location>
</feature>
<organism evidence="3 4">
    <name type="scientific">Globodera rostochiensis</name>
    <name type="common">Golden nematode worm</name>
    <name type="synonym">Heterodera rostochiensis</name>
    <dbReference type="NCBI Taxonomy" id="31243"/>
    <lineage>
        <taxon>Eukaryota</taxon>
        <taxon>Metazoa</taxon>
        <taxon>Ecdysozoa</taxon>
        <taxon>Nematoda</taxon>
        <taxon>Chromadorea</taxon>
        <taxon>Rhabditida</taxon>
        <taxon>Tylenchina</taxon>
        <taxon>Tylenchomorpha</taxon>
        <taxon>Tylenchoidea</taxon>
        <taxon>Heteroderidae</taxon>
        <taxon>Heteroderinae</taxon>
        <taxon>Globodera</taxon>
    </lineage>
</organism>
<feature type="compositionally biased region" description="Polar residues" evidence="1">
    <location>
        <begin position="2794"/>
        <end position="2810"/>
    </location>
</feature>
<feature type="compositionally biased region" description="Basic and acidic residues" evidence="1">
    <location>
        <begin position="2046"/>
        <end position="2059"/>
    </location>
</feature>
<dbReference type="WBParaSite" id="Gr19_v10_g1484.t1">
    <property type="protein sequence ID" value="Gr19_v10_g1484.t1"/>
    <property type="gene ID" value="Gr19_v10_g1484"/>
</dbReference>
<dbReference type="PANTHER" id="PTHR47331:SF1">
    <property type="entry name" value="GAG-LIKE PROTEIN"/>
    <property type="match status" value="1"/>
</dbReference>
<dbReference type="InterPro" id="IPR040676">
    <property type="entry name" value="DUF5641"/>
</dbReference>
<feature type="region of interest" description="Disordered" evidence="1">
    <location>
        <begin position="1915"/>
        <end position="1942"/>
    </location>
</feature>
<dbReference type="InterPro" id="IPR043502">
    <property type="entry name" value="DNA/RNA_pol_sf"/>
</dbReference>
<feature type="region of interest" description="Disordered" evidence="1">
    <location>
        <begin position="3544"/>
        <end position="3568"/>
    </location>
</feature>
<feature type="compositionally biased region" description="Polar residues" evidence="1">
    <location>
        <begin position="2319"/>
        <end position="2329"/>
    </location>
</feature>
<dbReference type="SMART" id="SM00343">
    <property type="entry name" value="ZnF_C2HC"/>
    <property type="match status" value="3"/>
</dbReference>
<feature type="domain" description="Integrase catalytic" evidence="2">
    <location>
        <begin position="1588"/>
        <end position="1768"/>
    </location>
</feature>
<dbReference type="GO" id="GO:0008270">
    <property type="term" value="F:zinc ion binding"/>
    <property type="evidence" value="ECO:0007669"/>
    <property type="project" value="InterPro"/>
</dbReference>
<dbReference type="Pfam" id="PF05380">
    <property type="entry name" value="Peptidase_A17"/>
    <property type="match status" value="1"/>
</dbReference>
<dbReference type="Pfam" id="PF18701">
    <property type="entry name" value="DUF5641"/>
    <property type="match status" value="1"/>
</dbReference>
<feature type="region of interest" description="Disordered" evidence="1">
    <location>
        <begin position="525"/>
        <end position="550"/>
    </location>
</feature>